<keyword evidence="1" id="KW-0732">Signal</keyword>
<feature type="signal peptide" evidence="1">
    <location>
        <begin position="1"/>
        <end position="22"/>
    </location>
</feature>
<reference evidence="2 3" key="1">
    <citation type="journal article" date="2015" name="Biol. Direct">
        <title>Babela massiliensis, a representative of a widespread bacterial phylum with unusual adaptations to parasitism in amoebae.</title>
        <authorList>
            <person name="Pagnier I."/>
            <person name="Yutin N."/>
            <person name="Croce O."/>
            <person name="Makarova K.S."/>
            <person name="Wolf Y.I."/>
            <person name="Benamar S."/>
            <person name="Raoult D."/>
            <person name="Koonin E.V."/>
            <person name="La Scola B."/>
        </authorList>
    </citation>
    <scope>NUCLEOTIDE SEQUENCE [LARGE SCALE GENOMIC DNA]</scope>
    <source>
        <strain evidence="3">BABL1</strain>
    </source>
</reference>
<name>V6DFW0_9BACT</name>
<evidence type="ECO:0000256" key="1">
    <source>
        <dbReference type="SAM" id="SignalP"/>
    </source>
</evidence>
<dbReference type="OrthoDB" id="9801052at2"/>
<feature type="chain" id="PRO_5004744537" evidence="1">
    <location>
        <begin position="23"/>
        <end position="696"/>
    </location>
</feature>
<organism evidence="2 3">
    <name type="scientific">Candidatus Babela massiliensis</name>
    <dbReference type="NCBI Taxonomy" id="673862"/>
    <lineage>
        <taxon>Bacteria</taxon>
        <taxon>Candidatus Babelota</taxon>
        <taxon>Candidatus Babeliae</taxon>
        <taxon>Candidatus Babeliales</taxon>
        <taxon>Candidatus Babeliaceae</taxon>
        <taxon>Candidatus Babela</taxon>
    </lineage>
</organism>
<keyword evidence="3" id="KW-1185">Reference proteome</keyword>
<accession>V6DFW0</accession>
<proteinExistence type="predicted"/>
<dbReference type="KEGG" id="dpb:BABL1_gene_588"/>
<dbReference type="Proteomes" id="UP000018769">
    <property type="component" value="Chromosome I"/>
</dbReference>
<sequence>MKQFLKSVFCISLLLSSPGIISSTDCDSCYSSRSSCEDYSCDDNFGCNTGCNTYQPGCGYNQDCDNSCDNCSLSCDNSCSEDDCFSCDNAPVRTYLHIRSQGANTARELVGWQWDINLPFMCNNYGVAYLAYEYQRSFNSCRIANSLFGGRTLRFSGSLVPGRDSRNELLADNFGLSRTFQGSLTFSPRIQNHIIDLGYFMGLDCWLQGSYIRFHAPITYSHWSLQARECVTCPGSCTESACYYGSDDVASSTTPVYEPSVPVTTVATSLRQALGGNYLFGDMQTPWCAGRFDFCGRGKWGLADIDVILGYNFLNNDCYHFGAYLQMVLNTGPKPKDFYVFSPVVGNGGHFELGAGISAHWSFWSNETQNLALFLEGNITHMFQNEQCRLFDLCNGGAFSRYMLLKEYDTNGLTNTYNGNLVSATCFTNRRVDVKVDIKGDLAIKLAYRWCGWGIDVGYNIYGHSHETIRFKCDESNDCAPQRILSPKGTEGVCCFNYPVVCVPTTAGTYNSTIFPDNATLPAGTAVCDVTTGSCPTSSADATPFTGSYRVTAVNNNGSQPNATAYNGYPVTNPNPTTGTSTACAVALSANNTTVVPSTGALVSALVSDGYVLCNNFAPVAPLTKADLNRRSAESVSQLTNKIFGHINYTWYDKCGWNPQLGVGAEAEFSNRRNSEICRKADLEQWGVWFKGAITF</sequence>
<protein>
    <submittedName>
        <fullName evidence="2">Beta-propeller domain fused to N-terminal C-rich domain</fullName>
    </submittedName>
</protein>
<dbReference type="EMBL" id="HG793133">
    <property type="protein sequence ID" value="CDK30429.1"/>
    <property type="molecule type" value="Genomic_DNA"/>
</dbReference>
<evidence type="ECO:0000313" key="2">
    <source>
        <dbReference type="EMBL" id="CDK30429.1"/>
    </source>
</evidence>
<evidence type="ECO:0000313" key="3">
    <source>
        <dbReference type="Proteomes" id="UP000018769"/>
    </source>
</evidence>
<dbReference type="eggNOG" id="ENOG5033QAD">
    <property type="taxonomic scope" value="Bacteria"/>
</dbReference>
<dbReference type="RefSeq" id="WP_023791539.1">
    <property type="nucleotide sequence ID" value="NC_023003.1"/>
</dbReference>
<gene>
    <name evidence="2" type="ORF">BABL1_gene_588</name>
</gene>
<dbReference type="AlphaFoldDB" id="V6DFW0"/>
<dbReference type="HOGENOM" id="CLU_480367_0_0_7"/>